<dbReference type="InterPro" id="IPR001077">
    <property type="entry name" value="COMT_C"/>
</dbReference>
<accession>A0AAD8JLG6</accession>
<dbReference type="Proteomes" id="UP001229421">
    <property type="component" value="Unassembled WGS sequence"/>
</dbReference>
<protein>
    <submittedName>
        <fullName evidence="7">Uncharacterized protein</fullName>
    </submittedName>
</protein>
<dbReference type="GO" id="GO:0046983">
    <property type="term" value="F:protein dimerization activity"/>
    <property type="evidence" value="ECO:0007669"/>
    <property type="project" value="InterPro"/>
</dbReference>
<keyword evidence="3" id="KW-0949">S-adenosyl-L-methionine</keyword>
<comment type="similarity">
    <text evidence="4">Belongs to the class I-like SAM-binding methyltransferase superfamily. Cation-independent O-methyltransferase family. COMT subfamily.</text>
</comment>
<dbReference type="Gene3D" id="1.10.10.10">
    <property type="entry name" value="Winged helix-like DNA-binding domain superfamily/Winged helix DNA-binding domain"/>
    <property type="match status" value="1"/>
</dbReference>
<feature type="domain" description="O-methyltransferase C-terminal" evidence="5">
    <location>
        <begin position="178"/>
        <end position="384"/>
    </location>
</feature>
<dbReference type="AlphaFoldDB" id="A0AAD8JLG6"/>
<dbReference type="Pfam" id="PF08100">
    <property type="entry name" value="Dimerisation"/>
    <property type="match status" value="1"/>
</dbReference>
<dbReference type="InterPro" id="IPR029063">
    <property type="entry name" value="SAM-dependent_MTases_sf"/>
</dbReference>
<dbReference type="Pfam" id="PF00891">
    <property type="entry name" value="Methyltransf_2"/>
    <property type="match status" value="1"/>
</dbReference>
<keyword evidence="8" id="KW-1185">Reference proteome</keyword>
<gene>
    <name evidence="7" type="ORF">QVD17_42155</name>
</gene>
<dbReference type="InterPro" id="IPR016461">
    <property type="entry name" value="COMT-like"/>
</dbReference>
<dbReference type="SUPFAM" id="SSF53335">
    <property type="entry name" value="S-adenosyl-L-methionine-dependent methyltransferases"/>
    <property type="match status" value="1"/>
</dbReference>
<evidence type="ECO:0000256" key="3">
    <source>
        <dbReference type="ARBA" id="ARBA00022691"/>
    </source>
</evidence>
<name>A0AAD8JLG6_TARER</name>
<evidence type="ECO:0000313" key="8">
    <source>
        <dbReference type="Proteomes" id="UP001229421"/>
    </source>
</evidence>
<sequence length="402" mass="45143">MLTFEGFLRFTTTRNLIFNYFHTQTKPSLYINGLHYSLYLCKMDSRNGETPKTTEDARNAIMELVNLITVPMSVISVIRLNVADSIWQNGSNTPLTASQILSRSFPSGSSGDPENLQRILRLLTSYGVFNEHIDDASERRYSLTDIGKLLVTDEKGLSFGLYFLQHHQEELMKAWPLMHEVVLDSSTEPFVKANGGETAYGMYQKRPEMNELMLRAMSGVGAHFMTSVLEGYDGFDGVERLVDVGGSAGDSLKMILAKYPNIKEGVNFDLPDVVAKAPQIEGVTHVGGDMLEFIPKGDAIFMKWILVIWTDDEVKKILSNCFNAIPVGGKLIVCEPVLPCHSDDSNRTRALLEADIFCMTIYRAKGKHRTEEDICKLGKLVGFKSFRAIYNDSLYTLLEFKK</sequence>
<evidence type="ECO:0000256" key="2">
    <source>
        <dbReference type="ARBA" id="ARBA00022679"/>
    </source>
</evidence>
<dbReference type="PIRSF" id="PIRSF005739">
    <property type="entry name" value="O-mtase"/>
    <property type="match status" value="1"/>
</dbReference>
<evidence type="ECO:0000259" key="6">
    <source>
        <dbReference type="Pfam" id="PF08100"/>
    </source>
</evidence>
<dbReference type="GO" id="GO:0008171">
    <property type="term" value="F:O-methyltransferase activity"/>
    <property type="evidence" value="ECO:0007669"/>
    <property type="project" value="InterPro"/>
</dbReference>
<keyword evidence="2" id="KW-0808">Transferase</keyword>
<dbReference type="InterPro" id="IPR036388">
    <property type="entry name" value="WH-like_DNA-bd_sf"/>
</dbReference>
<dbReference type="Gene3D" id="3.40.50.150">
    <property type="entry name" value="Vaccinia Virus protein VP39"/>
    <property type="match status" value="1"/>
</dbReference>
<dbReference type="InterPro" id="IPR036390">
    <property type="entry name" value="WH_DNA-bd_sf"/>
</dbReference>
<reference evidence="7" key="1">
    <citation type="journal article" date="2023" name="bioRxiv">
        <title>Improved chromosome-level genome assembly for marigold (Tagetes erecta).</title>
        <authorList>
            <person name="Jiang F."/>
            <person name="Yuan L."/>
            <person name="Wang S."/>
            <person name="Wang H."/>
            <person name="Xu D."/>
            <person name="Wang A."/>
            <person name="Fan W."/>
        </authorList>
    </citation>
    <scope>NUCLEOTIDE SEQUENCE</scope>
    <source>
        <strain evidence="7">WSJ</strain>
        <tissue evidence="7">Leaf</tissue>
    </source>
</reference>
<evidence type="ECO:0000256" key="4">
    <source>
        <dbReference type="ARBA" id="ARBA00034481"/>
    </source>
</evidence>
<evidence type="ECO:0000256" key="1">
    <source>
        <dbReference type="ARBA" id="ARBA00022603"/>
    </source>
</evidence>
<keyword evidence="1" id="KW-0489">Methyltransferase</keyword>
<dbReference type="SUPFAM" id="SSF46785">
    <property type="entry name" value="Winged helix' DNA-binding domain"/>
    <property type="match status" value="1"/>
</dbReference>
<comment type="caution">
    <text evidence="7">The sequence shown here is derived from an EMBL/GenBank/DDBJ whole genome shotgun (WGS) entry which is preliminary data.</text>
</comment>
<dbReference type="PROSITE" id="PS51683">
    <property type="entry name" value="SAM_OMT_II"/>
    <property type="match status" value="1"/>
</dbReference>
<dbReference type="InterPro" id="IPR012967">
    <property type="entry name" value="COMT_dimerisation"/>
</dbReference>
<proteinExistence type="inferred from homology"/>
<dbReference type="PANTHER" id="PTHR11746">
    <property type="entry name" value="O-METHYLTRANSFERASE"/>
    <property type="match status" value="1"/>
</dbReference>
<feature type="domain" description="O-methyltransferase dimerisation" evidence="6">
    <location>
        <begin position="62"/>
        <end position="153"/>
    </location>
</feature>
<organism evidence="7 8">
    <name type="scientific">Tagetes erecta</name>
    <name type="common">African marigold</name>
    <dbReference type="NCBI Taxonomy" id="13708"/>
    <lineage>
        <taxon>Eukaryota</taxon>
        <taxon>Viridiplantae</taxon>
        <taxon>Streptophyta</taxon>
        <taxon>Embryophyta</taxon>
        <taxon>Tracheophyta</taxon>
        <taxon>Spermatophyta</taxon>
        <taxon>Magnoliopsida</taxon>
        <taxon>eudicotyledons</taxon>
        <taxon>Gunneridae</taxon>
        <taxon>Pentapetalae</taxon>
        <taxon>asterids</taxon>
        <taxon>campanulids</taxon>
        <taxon>Asterales</taxon>
        <taxon>Asteraceae</taxon>
        <taxon>Asteroideae</taxon>
        <taxon>Heliantheae alliance</taxon>
        <taxon>Tageteae</taxon>
        <taxon>Tagetes</taxon>
    </lineage>
</organism>
<dbReference type="GO" id="GO:0032259">
    <property type="term" value="P:methylation"/>
    <property type="evidence" value="ECO:0007669"/>
    <property type="project" value="UniProtKB-KW"/>
</dbReference>
<evidence type="ECO:0000259" key="5">
    <source>
        <dbReference type="Pfam" id="PF00891"/>
    </source>
</evidence>
<evidence type="ECO:0000313" key="7">
    <source>
        <dbReference type="EMBL" id="KAK1406657.1"/>
    </source>
</evidence>
<dbReference type="EMBL" id="JAUHHV010000012">
    <property type="protein sequence ID" value="KAK1406657.1"/>
    <property type="molecule type" value="Genomic_DNA"/>
</dbReference>